<accession>A0A7D7S9A9</accession>
<feature type="transmembrane region" description="Helical" evidence="1">
    <location>
        <begin position="66"/>
        <end position="82"/>
    </location>
</feature>
<dbReference type="EMBL" id="CP059567">
    <property type="protein sequence ID" value="QMT41508.1"/>
    <property type="molecule type" value="Genomic_DNA"/>
</dbReference>
<dbReference type="Proteomes" id="UP000514752">
    <property type="component" value="Chromosome"/>
</dbReference>
<dbReference type="AlphaFoldDB" id="A0A7D7S9A9"/>
<keyword evidence="1" id="KW-0812">Transmembrane</keyword>
<proteinExistence type="predicted"/>
<dbReference type="RefSeq" id="WP_182123025.1">
    <property type="nucleotide sequence ID" value="NZ_CP059567.1"/>
</dbReference>
<keyword evidence="1" id="KW-0472">Membrane</keyword>
<evidence type="ECO:0000256" key="1">
    <source>
        <dbReference type="SAM" id="Phobius"/>
    </source>
</evidence>
<feature type="transmembrane region" description="Helical" evidence="1">
    <location>
        <begin position="25"/>
        <end position="46"/>
    </location>
</feature>
<name>A0A7D7S9A9_9NEIS</name>
<reference evidence="2 3" key="1">
    <citation type="submission" date="2020-07" db="EMBL/GenBank/DDBJ databases">
        <title>Genomic diversity of species in the Neisseriaceae family.</title>
        <authorList>
            <person name="Vincent A.T."/>
            <person name="Bernet E."/>
            <person name="Veyrier F.J."/>
        </authorList>
    </citation>
    <scope>NUCLEOTIDE SEQUENCE [LARGE SCALE GENOMIC DNA]</scope>
    <source>
        <strain evidence="2 3">DSM 22244</strain>
    </source>
</reference>
<organism evidence="2 3">
    <name type="scientific">Neisseria shayeganii</name>
    <dbReference type="NCBI Taxonomy" id="607712"/>
    <lineage>
        <taxon>Bacteria</taxon>
        <taxon>Pseudomonadati</taxon>
        <taxon>Pseudomonadota</taxon>
        <taxon>Betaproteobacteria</taxon>
        <taxon>Neisseriales</taxon>
        <taxon>Neisseriaceae</taxon>
        <taxon>Neisseria</taxon>
    </lineage>
</organism>
<sequence length="88" mass="9685">MLVILFLLIFGFSLGALICYFGLTSPGYLIEVVAITFIGGVGEVLLVKKLAETLTYFRVLKLDGNFFPFFFIGVGMAILIFSKRGPII</sequence>
<evidence type="ECO:0000313" key="2">
    <source>
        <dbReference type="EMBL" id="QMT41508.1"/>
    </source>
</evidence>
<gene>
    <name evidence="2" type="ORF">H3L94_05665</name>
</gene>
<dbReference type="KEGG" id="nsg:H3L94_05665"/>
<protein>
    <submittedName>
        <fullName evidence="2">Uncharacterized protein</fullName>
    </submittedName>
</protein>
<evidence type="ECO:0000313" key="3">
    <source>
        <dbReference type="Proteomes" id="UP000514752"/>
    </source>
</evidence>
<keyword evidence="1" id="KW-1133">Transmembrane helix</keyword>